<feature type="domain" description="SAICAR synthetase/ADE2 N-terminal" evidence="8">
    <location>
        <begin position="6"/>
        <end position="229"/>
    </location>
</feature>
<dbReference type="EMBL" id="BAABRU010000001">
    <property type="protein sequence ID" value="GAA5526369.1"/>
    <property type="molecule type" value="Genomic_DNA"/>
</dbReference>
<keyword evidence="10" id="KW-1185">Reference proteome</keyword>
<keyword evidence="2 7" id="KW-0436">Ligase</keyword>
<reference evidence="9 10" key="1">
    <citation type="submission" date="2024-02" db="EMBL/GenBank/DDBJ databases">
        <title>Herpetosiphon gulosus NBRC 112829.</title>
        <authorList>
            <person name="Ichikawa N."/>
            <person name="Katano-Makiyama Y."/>
            <person name="Hidaka K."/>
        </authorList>
    </citation>
    <scope>NUCLEOTIDE SEQUENCE [LARGE SCALE GENOMIC DNA]</scope>
    <source>
        <strain evidence="9 10">NBRC 112829</strain>
    </source>
</reference>
<evidence type="ECO:0000256" key="1">
    <source>
        <dbReference type="ARBA" id="ARBA00004672"/>
    </source>
</evidence>
<name>A0ABP9WT42_9CHLR</name>
<dbReference type="CDD" id="cd01416">
    <property type="entry name" value="SAICAR_synt_Ade5"/>
    <property type="match status" value="1"/>
</dbReference>
<evidence type="ECO:0000256" key="5">
    <source>
        <dbReference type="ARBA" id="ARBA00022840"/>
    </source>
</evidence>
<dbReference type="InterPro" id="IPR028923">
    <property type="entry name" value="SAICAR_synt/ADE2_N"/>
</dbReference>
<comment type="pathway">
    <text evidence="1 7">Purine metabolism; IMP biosynthesis via de novo pathway; 5-amino-1-(5-phospho-D-ribosyl)imidazole-4-carboxamide from 5-amino-1-(5-phospho-D-ribosyl)imidazole-4-carboxylate: step 1/2.</text>
</comment>
<keyword evidence="5 7" id="KW-0067">ATP-binding</keyword>
<dbReference type="RefSeq" id="WP_345720019.1">
    <property type="nucleotide sequence ID" value="NZ_BAABRU010000001.1"/>
</dbReference>
<dbReference type="Pfam" id="PF01259">
    <property type="entry name" value="SAICAR_synt"/>
    <property type="match status" value="1"/>
</dbReference>
<dbReference type="SUPFAM" id="SSF56104">
    <property type="entry name" value="SAICAR synthase-like"/>
    <property type="match status" value="1"/>
</dbReference>
<dbReference type="PANTHER" id="PTHR43599:SF3">
    <property type="entry name" value="SI:DKEY-6E2.2"/>
    <property type="match status" value="1"/>
</dbReference>
<dbReference type="Gene3D" id="3.30.470.20">
    <property type="entry name" value="ATP-grasp fold, B domain"/>
    <property type="match status" value="1"/>
</dbReference>
<keyword evidence="4 7" id="KW-0658">Purine biosynthesis</keyword>
<evidence type="ECO:0000256" key="4">
    <source>
        <dbReference type="ARBA" id="ARBA00022755"/>
    </source>
</evidence>
<dbReference type="EC" id="6.3.2.6" evidence="7"/>
<protein>
    <recommendedName>
        <fullName evidence="7">Phosphoribosylaminoimidazole-succinocarboxamide synthase</fullName>
        <ecNumber evidence="7">6.3.2.6</ecNumber>
    </recommendedName>
    <alternativeName>
        <fullName evidence="7">SAICAR synthetase</fullName>
    </alternativeName>
</protein>
<comment type="similarity">
    <text evidence="7">Belongs to the SAICAR synthetase family.</text>
</comment>
<dbReference type="Proteomes" id="UP001428290">
    <property type="component" value="Unassembled WGS sequence"/>
</dbReference>
<evidence type="ECO:0000256" key="3">
    <source>
        <dbReference type="ARBA" id="ARBA00022741"/>
    </source>
</evidence>
<evidence type="ECO:0000313" key="10">
    <source>
        <dbReference type="Proteomes" id="UP001428290"/>
    </source>
</evidence>
<sequence length="247" mass="27969">MQYGTKLAEGKTKIIYAHPEDQSLAYMVQKDSISAGDGARRNEIDGKGAISGRTSANVFALLNRSGVRTHYQSDPEPGVMLVERCDMLPLEVVMRRLATGSYCRRHPETPEGTRFSPPLVEFFYKDDANHDPQIYLEGIVAKGLATAEEVSFIEQEGTRVFELLEQTWAERGVQLVDLKIEFGRTADGSLIVADMIDNDSWRLWPDGDKSKMLDKQIYRNLQTVTEEALQNLKAKYEEVRDITESFR</sequence>
<evidence type="ECO:0000256" key="6">
    <source>
        <dbReference type="ARBA" id="ARBA00048475"/>
    </source>
</evidence>
<comment type="caution">
    <text evidence="9">The sequence shown here is derived from an EMBL/GenBank/DDBJ whole genome shotgun (WGS) entry which is preliminary data.</text>
</comment>
<organism evidence="9 10">
    <name type="scientific">Herpetosiphon gulosus</name>
    <dbReference type="NCBI Taxonomy" id="1973496"/>
    <lineage>
        <taxon>Bacteria</taxon>
        <taxon>Bacillati</taxon>
        <taxon>Chloroflexota</taxon>
        <taxon>Chloroflexia</taxon>
        <taxon>Herpetosiphonales</taxon>
        <taxon>Herpetosiphonaceae</taxon>
        <taxon>Herpetosiphon</taxon>
    </lineage>
</organism>
<evidence type="ECO:0000313" key="9">
    <source>
        <dbReference type="EMBL" id="GAA5526369.1"/>
    </source>
</evidence>
<accession>A0ABP9WT42</accession>
<evidence type="ECO:0000256" key="2">
    <source>
        <dbReference type="ARBA" id="ARBA00022598"/>
    </source>
</evidence>
<evidence type="ECO:0000259" key="8">
    <source>
        <dbReference type="Pfam" id="PF01259"/>
    </source>
</evidence>
<dbReference type="PANTHER" id="PTHR43599">
    <property type="entry name" value="MULTIFUNCTIONAL PROTEIN ADE2"/>
    <property type="match status" value="1"/>
</dbReference>
<gene>
    <name evidence="7 9" type="primary">purC</name>
    <name evidence="9" type="ORF">Hgul01_00141</name>
</gene>
<dbReference type="InterPro" id="IPR050089">
    <property type="entry name" value="SAICAR_synthetase"/>
</dbReference>
<keyword evidence="3 7" id="KW-0547">Nucleotide-binding</keyword>
<comment type="catalytic activity">
    <reaction evidence="6 7">
        <text>5-amino-1-(5-phospho-D-ribosyl)imidazole-4-carboxylate + L-aspartate + ATP = (2S)-2-[5-amino-1-(5-phospho-beta-D-ribosyl)imidazole-4-carboxamido]succinate + ADP + phosphate + 2 H(+)</text>
        <dbReference type="Rhea" id="RHEA:22628"/>
        <dbReference type="ChEBI" id="CHEBI:15378"/>
        <dbReference type="ChEBI" id="CHEBI:29991"/>
        <dbReference type="ChEBI" id="CHEBI:30616"/>
        <dbReference type="ChEBI" id="CHEBI:43474"/>
        <dbReference type="ChEBI" id="CHEBI:58443"/>
        <dbReference type="ChEBI" id="CHEBI:77657"/>
        <dbReference type="ChEBI" id="CHEBI:456216"/>
        <dbReference type="EC" id="6.3.2.6"/>
    </reaction>
</comment>
<dbReference type="HAMAP" id="MF_00137">
    <property type="entry name" value="SAICAR_synth"/>
    <property type="match status" value="1"/>
</dbReference>
<dbReference type="InterPro" id="IPR018236">
    <property type="entry name" value="SAICAR_synthetase_CS"/>
</dbReference>
<dbReference type="Gene3D" id="3.30.200.20">
    <property type="entry name" value="Phosphorylase Kinase, domain 1"/>
    <property type="match status" value="1"/>
</dbReference>
<evidence type="ECO:0000256" key="7">
    <source>
        <dbReference type="HAMAP-Rule" id="MF_00137"/>
    </source>
</evidence>
<dbReference type="PROSITE" id="PS01058">
    <property type="entry name" value="SAICAR_SYNTHETASE_2"/>
    <property type="match status" value="1"/>
</dbReference>
<proteinExistence type="inferred from homology"/>